<keyword evidence="2" id="KW-1185">Reference proteome</keyword>
<gene>
    <name evidence="1" type="ORF">HUJ06_017471</name>
</gene>
<dbReference type="EMBL" id="DUZY01000008">
    <property type="protein sequence ID" value="DAD47534.1"/>
    <property type="molecule type" value="Genomic_DNA"/>
</dbReference>
<name>A0A822ZNG1_NELNU</name>
<dbReference type="AlphaFoldDB" id="A0A822ZNG1"/>
<organism evidence="1 2">
    <name type="scientific">Nelumbo nucifera</name>
    <name type="common">Sacred lotus</name>
    <dbReference type="NCBI Taxonomy" id="4432"/>
    <lineage>
        <taxon>Eukaryota</taxon>
        <taxon>Viridiplantae</taxon>
        <taxon>Streptophyta</taxon>
        <taxon>Embryophyta</taxon>
        <taxon>Tracheophyta</taxon>
        <taxon>Spermatophyta</taxon>
        <taxon>Magnoliopsida</taxon>
        <taxon>Proteales</taxon>
        <taxon>Nelumbonaceae</taxon>
        <taxon>Nelumbo</taxon>
    </lineage>
</organism>
<dbReference type="Proteomes" id="UP000607653">
    <property type="component" value="Unassembled WGS sequence"/>
</dbReference>
<proteinExistence type="predicted"/>
<evidence type="ECO:0000313" key="1">
    <source>
        <dbReference type="EMBL" id="DAD47534.1"/>
    </source>
</evidence>
<sequence>MPSKLANNSTLKMQVNLVGIPSFLSGFAFDGNHCKIWNFRCIWEFTADESFAISEDVWNKPLGRGSEIRLHLRDKDWALSTRH</sequence>
<evidence type="ECO:0000313" key="2">
    <source>
        <dbReference type="Proteomes" id="UP000607653"/>
    </source>
</evidence>
<protein>
    <submittedName>
        <fullName evidence="1">Uncharacterized protein</fullName>
    </submittedName>
</protein>
<comment type="caution">
    <text evidence="1">The sequence shown here is derived from an EMBL/GenBank/DDBJ whole genome shotgun (WGS) entry which is preliminary data.</text>
</comment>
<accession>A0A822ZNG1</accession>
<reference evidence="1 2" key="1">
    <citation type="journal article" date="2020" name="Mol. Biol. Evol.">
        <title>Distinct Expression and Methylation Patterns for Genes with Different Fates following a Single Whole-Genome Duplication in Flowering Plants.</title>
        <authorList>
            <person name="Shi T."/>
            <person name="Rahmani R.S."/>
            <person name="Gugger P.F."/>
            <person name="Wang M."/>
            <person name="Li H."/>
            <person name="Zhang Y."/>
            <person name="Li Z."/>
            <person name="Wang Q."/>
            <person name="Van de Peer Y."/>
            <person name="Marchal K."/>
            <person name="Chen J."/>
        </authorList>
    </citation>
    <scope>NUCLEOTIDE SEQUENCE [LARGE SCALE GENOMIC DNA]</scope>
    <source>
        <tissue evidence="1">Leaf</tissue>
    </source>
</reference>